<dbReference type="Gene3D" id="3.30.420.10">
    <property type="entry name" value="Ribonuclease H-like superfamily/Ribonuclease H"/>
    <property type="match status" value="1"/>
</dbReference>
<dbReference type="PANTHER" id="PTHR48475">
    <property type="entry name" value="RIBONUCLEASE H"/>
    <property type="match status" value="1"/>
</dbReference>
<evidence type="ECO:0000259" key="7">
    <source>
        <dbReference type="PROSITE" id="PS50994"/>
    </source>
</evidence>
<feature type="domain" description="Integrase catalytic" evidence="7">
    <location>
        <begin position="229"/>
        <end position="315"/>
    </location>
</feature>
<evidence type="ECO:0000256" key="5">
    <source>
        <dbReference type="ARBA" id="ARBA00022801"/>
    </source>
</evidence>
<dbReference type="Proteomes" id="UP001188597">
    <property type="component" value="Unassembled WGS sequence"/>
</dbReference>
<dbReference type="PROSITE" id="PS50994">
    <property type="entry name" value="INTEGRASE"/>
    <property type="match status" value="1"/>
</dbReference>
<dbReference type="GO" id="GO:0003964">
    <property type="term" value="F:RNA-directed DNA polymerase activity"/>
    <property type="evidence" value="ECO:0007669"/>
    <property type="project" value="UniProtKB-KW"/>
</dbReference>
<keyword evidence="1" id="KW-0808">Transferase</keyword>
<evidence type="ECO:0000313" key="9">
    <source>
        <dbReference type="Proteomes" id="UP001188597"/>
    </source>
</evidence>
<dbReference type="AlphaFoldDB" id="A0AA88WA12"/>
<dbReference type="GO" id="GO:0003676">
    <property type="term" value="F:nucleic acid binding"/>
    <property type="evidence" value="ECO:0007669"/>
    <property type="project" value="InterPro"/>
</dbReference>
<reference evidence="8" key="1">
    <citation type="submission" date="2022-12" db="EMBL/GenBank/DDBJ databases">
        <title>Draft genome assemblies for two species of Escallonia (Escalloniales).</title>
        <authorList>
            <person name="Chanderbali A."/>
            <person name="Dervinis C."/>
            <person name="Anghel I."/>
            <person name="Soltis D."/>
            <person name="Soltis P."/>
            <person name="Zapata F."/>
        </authorList>
    </citation>
    <scope>NUCLEOTIDE SEQUENCE</scope>
    <source>
        <strain evidence="8">UCBG64.0493</strain>
        <tissue evidence="8">Leaf</tissue>
    </source>
</reference>
<keyword evidence="9" id="KW-1185">Reference proteome</keyword>
<keyword evidence="3" id="KW-0540">Nuclease</keyword>
<dbReference type="InterPro" id="IPR036397">
    <property type="entry name" value="RNaseH_sf"/>
</dbReference>
<keyword evidence="4" id="KW-0255">Endonuclease</keyword>
<name>A0AA88WA12_9ASTE</name>
<comment type="caution">
    <text evidence="8">The sequence shown here is derived from an EMBL/GenBank/DDBJ whole genome shotgun (WGS) entry which is preliminary data.</text>
</comment>
<dbReference type="Pfam" id="PF00665">
    <property type="entry name" value="rve"/>
    <property type="match status" value="1"/>
</dbReference>
<dbReference type="GO" id="GO:0004519">
    <property type="term" value="F:endonuclease activity"/>
    <property type="evidence" value="ECO:0007669"/>
    <property type="project" value="UniProtKB-KW"/>
</dbReference>
<accession>A0AA88WA12</accession>
<dbReference type="InterPro" id="IPR001584">
    <property type="entry name" value="Integrase_cat-core"/>
</dbReference>
<gene>
    <name evidence="8" type="ORF">RJ639_004889</name>
</gene>
<dbReference type="InterPro" id="IPR041373">
    <property type="entry name" value="RT_RNaseH"/>
</dbReference>
<evidence type="ECO:0000256" key="6">
    <source>
        <dbReference type="ARBA" id="ARBA00022918"/>
    </source>
</evidence>
<evidence type="ECO:0000313" key="8">
    <source>
        <dbReference type="EMBL" id="KAK3019490.1"/>
    </source>
</evidence>
<keyword evidence="6" id="KW-0695">RNA-directed DNA polymerase</keyword>
<dbReference type="InterPro" id="IPR012337">
    <property type="entry name" value="RNaseH-like_sf"/>
</dbReference>
<dbReference type="GO" id="GO:0016787">
    <property type="term" value="F:hydrolase activity"/>
    <property type="evidence" value="ECO:0007669"/>
    <property type="project" value="UniProtKB-KW"/>
</dbReference>
<keyword evidence="2" id="KW-0548">Nucleotidyltransferase</keyword>
<evidence type="ECO:0000256" key="4">
    <source>
        <dbReference type="ARBA" id="ARBA00022759"/>
    </source>
</evidence>
<sequence>MKFPIEHGVSKVNGDQMVARQYYMASCRAKNNEVLVIEDLRDETKTQRGKPAEDLLNIKLNPGNKNKTLTIGTGLQEGLKLKLVNLFKVLHDVETRYLRIDKMAFALITSGRWLRPYFQSHIIIILTDQSLGKVLQSPEASRRLINWSVELGEFDIKFKPHVVIKAQALSDFVVECTVLNDPPQLIIFKASDPWLLYVDGSSTVDGSGAGCQKFAPVSHMLTAPLCSLTSPIPFAMWRMDILGPFPLATGQRRFVIVAIDYFTKWIEAKLLATITSAKSEGFFWKNVICRFGVPEILIMDNGKQFDNSNFWNFCEGFFTNLHFSASLRGNKILACGLEVPTLLLEDEVPIWKDLLFDSLSRGIFVELLDDAEELLDDAEELLDEDEDILY</sequence>
<dbReference type="Pfam" id="PF17917">
    <property type="entry name" value="RT_RNaseH"/>
    <property type="match status" value="1"/>
</dbReference>
<dbReference type="PANTHER" id="PTHR48475:SF2">
    <property type="entry name" value="RIBONUCLEASE H"/>
    <property type="match status" value="1"/>
</dbReference>
<dbReference type="SUPFAM" id="SSF53098">
    <property type="entry name" value="Ribonuclease H-like"/>
    <property type="match status" value="1"/>
</dbReference>
<dbReference type="EMBL" id="JAVXUP010000872">
    <property type="protein sequence ID" value="KAK3019490.1"/>
    <property type="molecule type" value="Genomic_DNA"/>
</dbReference>
<organism evidence="8 9">
    <name type="scientific">Escallonia herrerae</name>
    <dbReference type="NCBI Taxonomy" id="1293975"/>
    <lineage>
        <taxon>Eukaryota</taxon>
        <taxon>Viridiplantae</taxon>
        <taxon>Streptophyta</taxon>
        <taxon>Embryophyta</taxon>
        <taxon>Tracheophyta</taxon>
        <taxon>Spermatophyta</taxon>
        <taxon>Magnoliopsida</taxon>
        <taxon>eudicotyledons</taxon>
        <taxon>Gunneridae</taxon>
        <taxon>Pentapetalae</taxon>
        <taxon>asterids</taxon>
        <taxon>campanulids</taxon>
        <taxon>Escalloniales</taxon>
        <taxon>Escalloniaceae</taxon>
        <taxon>Escallonia</taxon>
    </lineage>
</organism>
<proteinExistence type="predicted"/>
<dbReference type="GO" id="GO:0015074">
    <property type="term" value="P:DNA integration"/>
    <property type="evidence" value="ECO:0007669"/>
    <property type="project" value="InterPro"/>
</dbReference>
<keyword evidence="5" id="KW-0378">Hydrolase</keyword>
<evidence type="ECO:0000256" key="1">
    <source>
        <dbReference type="ARBA" id="ARBA00022679"/>
    </source>
</evidence>
<protein>
    <recommendedName>
        <fullName evidence="7">Integrase catalytic domain-containing protein</fullName>
    </recommendedName>
</protein>
<evidence type="ECO:0000256" key="2">
    <source>
        <dbReference type="ARBA" id="ARBA00022695"/>
    </source>
</evidence>
<evidence type="ECO:0000256" key="3">
    <source>
        <dbReference type="ARBA" id="ARBA00022722"/>
    </source>
</evidence>